<sequence length="130" mass="14933">MLNEIIEGLSNILGPIATATKERSQMKDEALRAISHALNETYLYYRDIEHGHLPNRDKEAMLVKYWSAAAISLRHFDQGLANICDNKAEYWVNPDNYNSADIENLGIGLDSVRQAYRKMLKPDYKSFGRR</sequence>
<proteinExistence type="predicted"/>
<evidence type="ECO:0000313" key="1">
    <source>
        <dbReference type="EMBL" id="WOK08175.1"/>
    </source>
</evidence>
<reference evidence="1 2" key="1">
    <citation type="journal article" date="2023" name="Microbiol. Resour. Announc.">
        <title>Complete Genome Sequence of Imperialibacter roseus strain P4T.</title>
        <authorList>
            <person name="Tizabi D.R."/>
            <person name="Bachvaroff T."/>
            <person name="Hill R.T."/>
        </authorList>
    </citation>
    <scope>NUCLEOTIDE SEQUENCE [LARGE SCALE GENOMIC DNA]</scope>
    <source>
        <strain evidence="1 2">P4T</strain>
    </source>
</reference>
<evidence type="ECO:0000313" key="2">
    <source>
        <dbReference type="Proteomes" id="UP001302349"/>
    </source>
</evidence>
<keyword evidence="2" id="KW-1185">Reference proteome</keyword>
<dbReference type="RefSeq" id="WP_317490820.1">
    <property type="nucleotide sequence ID" value="NZ_CP136051.1"/>
</dbReference>
<protein>
    <submittedName>
        <fullName evidence="1">Uncharacterized protein</fullName>
    </submittedName>
</protein>
<organism evidence="1 2">
    <name type="scientific">Imperialibacter roseus</name>
    <dbReference type="NCBI Taxonomy" id="1324217"/>
    <lineage>
        <taxon>Bacteria</taxon>
        <taxon>Pseudomonadati</taxon>
        <taxon>Bacteroidota</taxon>
        <taxon>Cytophagia</taxon>
        <taxon>Cytophagales</taxon>
        <taxon>Flammeovirgaceae</taxon>
        <taxon>Imperialibacter</taxon>
    </lineage>
</organism>
<dbReference type="EMBL" id="CP136051">
    <property type="protein sequence ID" value="WOK08175.1"/>
    <property type="molecule type" value="Genomic_DNA"/>
</dbReference>
<accession>A0ABZ0IT26</accession>
<gene>
    <name evidence="1" type="ORF">RT717_05940</name>
</gene>
<name>A0ABZ0IT26_9BACT</name>
<dbReference type="Proteomes" id="UP001302349">
    <property type="component" value="Chromosome"/>
</dbReference>